<sequence length="79" mass="8891">MSTVFKQLATANLFSCGKWWLFCWADQTARYSNHGDAALCCPSLRQGKPLHSACRDSVSTEDFSGTVCFSRPQREAKRQ</sequence>
<evidence type="ECO:0008006" key="3">
    <source>
        <dbReference type="Google" id="ProtNLM"/>
    </source>
</evidence>
<dbReference type="EMBL" id="JAHRIQ010080209">
    <property type="protein sequence ID" value="MEQ2246486.1"/>
    <property type="molecule type" value="Genomic_DNA"/>
</dbReference>
<gene>
    <name evidence="1" type="ORF">ILYODFUR_038979</name>
</gene>
<name>A0ABV0UQJ2_9TELE</name>
<evidence type="ECO:0000313" key="1">
    <source>
        <dbReference type="EMBL" id="MEQ2246486.1"/>
    </source>
</evidence>
<proteinExistence type="predicted"/>
<reference evidence="1 2" key="1">
    <citation type="submission" date="2021-06" db="EMBL/GenBank/DDBJ databases">
        <authorList>
            <person name="Palmer J.M."/>
        </authorList>
    </citation>
    <scope>NUCLEOTIDE SEQUENCE [LARGE SCALE GENOMIC DNA]</scope>
    <source>
        <strain evidence="2">if_2019</strain>
        <tissue evidence="1">Muscle</tissue>
    </source>
</reference>
<dbReference type="Proteomes" id="UP001482620">
    <property type="component" value="Unassembled WGS sequence"/>
</dbReference>
<comment type="caution">
    <text evidence="1">The sequence shown here is derived from an EMBL/GenBank/DDBJ whole genome shotgun (WGS) entry which is preliminary data.</text>
</comment>
<organism evidence="1 2">
    <name type="scientific">Ilyodon furcidens</name>
    <name type="common">goldbreast splitfin</name>
    <dbReference type="NCBI Taxonomy" id="33524"/>
    <lineage>
        <taxon>Eukaryota</taxon>
        <taxon>Metazoa</taxon>
        <taxon>Chordata</taxon>
        <taxon>Craniata</taxon>
        <taxon>Vertebrata</taxon>
        <taxon>Euteleostomi</taxon>
        <taxon>Actinopterygii</taxon>
        <taxon>Neopterygii</taxon>
        <taxon>Teleostei</taxon>
        <taxon>Neoteleostei</taxon>
        <taxon>Acanthomorphata</taxon>
        <taxon>Ovalentaria</taxon>
        <taxon>Atherinomorphae</taxon>
        <taxon>Cyprinodontiformes</taxon>
        <taxon>Goodeidae</taxon>
        <taxon>Ilyodon</taxon>
    </lineage>
</organism>
<evidence type="ECO:0000313" key="2">
    <source>
        <dbReference type="Proteomes" id="UP001482620"/>
    </source>
</evidence>
<keyword evidence="2" id="KW-1185">Reference proteome</keyword>
<accession>A0ABV0UQJ2</accession>
<protein>
    <recommendedName>
        <fullName evidence="3">Secreted protein</fullName>
    </recommendedName>
</protein>